<evidence type="ECO:0000256" key="1">
    <source>
        <dbReference type="SAM" id="SignalP"/>
    </source>
</evidence>
<evidence type="ECO:0000313" key="2">
    <source>
        <dbReference type="EMBL" id="QPH41598.1"/>
    </source>
</evidence>
<sequence>MGKKISILILLFIVSTSIAVKAQPYLDNLNKQANDMLVAFQKGDYNTLLRYTHPKIIEDFGGQKKALKTIKIAIETLRNQKVQIKKVILGKPTQIITDEKTIQCVMPQNMEMQIDETIAKSTVYIFGISYNGGNTWYFVNADSEKEESLRTKIPEMNKHIVIPKSEVIYN</sequence>
<keyword evidence="3" id="KW-1185">Reference proteome</keyword>
<reference evidence="2 3" key="1">
    <citation type="submission" date="2020-11" db="EMBL/GenBank/DDBJ databases">
        <title>Pedobacter endophytica, an endophytic bacteria isolated form Carex pumila.</title>
        <authorList>
            <person name="Peng Y."/>
            <person name="Jiang L."/>
            <person name="Lee J."/>
        </authorList>
    </citation>
    <scope>NUCLEOTIDE SEQUENCE [LARGE SCALE GENOMIC DNA]</scope>
    <source>
        <strain evidence="2 3">JBR3-12</strain>
    </source>
</reference>
<accession>A0A7S9Q0G8</accession>
<organism evidence="2 3">
    <name type="scientific">Pedobacter endophyticus</name>
    <dbReference type="NCBI Taxonomy" id="2789740"/>
    <lineage>
        <taxon>Bacteria</taxon>
        <taxon>Pseudomonadati</taxon>
        <taxon>Bacteroidota</taxon>
        <taxon>Sphingobacteriia</taxon>
        <taxon>Sphingobacteriales</taxon>
        <taxon>Sphingobacteriaceae</taxon>
        <taxon>Pedobacter</taxon>
    </lineage>
</organism>
<proteinExistence type="predicted"/>
<dbReference type="KEGG" id="pex:IZT61_10230"/>
<feature type="signal peptide" evidence="1">
    <location>
        <begin position="1"/>
        <end position="22"/>
    </location>
</feature>
<keyword evidence="1" id="KW-0732">Signal</keyword>
<protein>
    <recommendedName>
        <fullName evidence="4">DUF4252 domain-containing protein</fullName>
    </recommendedName>
</protein>
<dbReference type="RefSeq" id="WP_196101035.1">
    <property type="nucleotide sequence ID" value="NZ_CP064939.1"/>
</dbReference>
<gene>
    <name evidence="2" type="ORF">IZT61_10230</name>
</gene>
<dbReference type="EMBL" id="CP064939">
    <property type="protein sequence ID" value="QPH41598.1"/>
    <property type="molecule type" value="Genomic_DNA"/>
</dbReference>
<name>A0A7S9Q0G8_9SPHI</name>
<evidence type="ECO:0008006" key="4">
    <source>
        <dbReference type="Google" id="ProtNLM"/>
    </source>
</evidence>
<evidence type="ECO:0000313" key="3">
    <source>
        <dbReference type="Proteomes" id="UP000594759"/>
    </source>
</evidence>
<dbReference type="Proteomes" id="UP000594759">
    <property type="component" value="Chromosome"/>
</dbReference>
<feature type="chain" id="PRO_5032982724" description="DUF4252 domain-containing protein" evidence="1">
    <location>
        <begin position="23"/>
        <end position="170"/>
    </location>
</feature>
<dbReference type="AlphaFoldDB" id="A0A7S9Q0G8"/>